<dbReference type="InterPro" id="IPR005653">
    <property type="entry name" value="OstA-like_N"/>
</dbReference>
<organism evidence="3">
    <name type="scientific">Prevotella sp. GTC17253</name>
    <dbReference type="NCBI Taxonomy" id="3236793"/>
    <lineage>
        <taxon>Bacteria</taxon>
        <taxon>Pseudomonadati</taxon>
        <taxon>Bacteroidota</taxon>
        <taxon>Bacteroidia</taxon>
        <taxon>Bacteroidales</taxon>
        <taxon>Prevotellaceae</taxon>
        <taxon>Prevotella</taxon>
    </lineage>
</organism>
<evidence type="ECO:0000256" key="1">
    <source>
        <dbReference type="SAM" id="MobiDB-lite"/>
    </source>
</evidence>
<proteinExistence type="predicted"/>
<protein>
    <recommendedName>
        <fullName evidence="2">Organic solvent tolerance-like N-terminal domain-containing protein</fullName>
    </recommendedName>
</protein>
<reference evidence="3" key="1">
    <citation type="submission" date="2024-07" db="EMBL/GenBank/DDBJ databases">
        <title>Complete genome sequence of Prevotella sp. YM-2024 GTC17253.</title>
        <authorList>
            <person name="Hayashi M."/>
            <person name="Muto Y."/>
            <person name="Tanaka K."/>
            <person name="Niwa H."/>
        </authorList>
    </citation>
    <scope>NUCLEOTIDE SEQUENCE</scope>
    <source>
        <strain evidence="3">GTC17253</strain>
    </source>
</reference>
<sequence length="203" mass="23986">MSCQEQKEHTAPAILEKDSVALMTSYGVNTLISDSGVIKYRIVTEEWEVNENRNPPRWIFNKGLFLEQFDEKFHVQSYIQCDTAYYYTQQKIWELHSRVRILTKDGLKFQSEQLFWDENNHELYSYVFSRLITPERTLQGTYFRSDEKMTKYYVSNTKGSFEKGDFDNNADMTDSTKVATDSIQKARRPQTQPRRQTVSALNR</sequence>
<evidence type="ECO:0000313" key="3">
    <source>
        <dbReference type="EMBL" id="BFO70877.1"/>
    </source>
</evidence>
<name>A0AB33IQV8_9BACT</name>
<accession>A0AB33IQV8</accession>
<feature type="domain" description="Organic solvent tolerance-like N-terminal" evidence="2">
    <location>
        <begin position="74"/>
        <end position="124"/>
    </location>
</feature>
<dbReference type="EMBL" id="AP035785">
    <property type="protein sequence ID" value="BFO70877.1"/>
    <property type="molecule type" value="Genomic_DNA"/>
</dbReference>
<feature type="region of interest" description="Disordered" evidence="1">
    <location>
        <begin position="179"/>
        <end position="203"/>
    </location>
</feature>
<dbReference type="AlphaFoldDB" id="A0AB33IQV8"/>
<dbReference type="Pfam" id="PF13100">
    <property type="entry name" value="OstA_2"/>
    <property type="match status" value="1"/>
</dbReference>
<gene>
    <name evidence="3" type="ORF">GTC17253_08430</name>
</gene>
<evidence type="ECO:0000259" key="2">
    <source>
        <dbReference type="Pfam" id="PF13100"/>
    </source>
</evidence>